<evidence type="ECO:0000313" key="2">
    <source>
        <dbReference type="EMBL" id="ARW48145.1"/>
    </source>
</evidence>
<dbReference type="Pfam" id="PF23961">
    <property type="entry name" value="Phage_tail_terminator_9"/>
    <property type="match status" value="1"/>
</dbReference>
<accession>A0A1Y0YAZ0</accession>
<organism evidence="2 3">
    <name type="scientific">Acetobacter pasteurianus subsp. pasteurianus</name>
    <dbReference type="NCBI Taxonomy" id="481145"/>
    <lineage>
        <taxon>Bacteria</taxon>
        <taxon>Pseudomonadati</taxon>
        <taxon>Pseudomonadota</taxon>
        <taxon>Alphaproteobacteria</taxon>
        <taxon>Acetobacterales</taxon>
        <taxon>Acetobacteraceae</taxon>
        <taxon>Acetobacter</taxon>
    </lineage>
</organism>
<protein>
    <recommendedName>
        <fullName evidence="1">Phage neck terminator protein gp12-like domain-containing protein</fullName>
    </recommendedName>
</protein>
<proteinExistence type="predicted"/>
<dbReference type="InterPro" id="IPR057087">
    <property type="entry name" value="Gp12-like"/>
</dbReference>
<dbReference type="AlphaFoldDB" id="A0A1Y0YAZ0"/>
<dbReference type="EMBL" id="CP021509">
    <property type="protein sequence ID" value="ARW48145.1"/>
    <property type="molecule type" value="Genomic_DNA"/>
</dbReference>
<dbReference type="NCBIfam" id="NF047498">
    <property type="entry name" value="LIC_12616_fam"/>
    <property type="match status" value="1"/>
</dbReference>
<evidence type="ECO:0000259" key="1">
    <source>
        <dbReference type="Pfam" id="PF23961"/>
    </source>
</evidence>
<feature type="domain" description="Phage neck terminator protein gp12-like" evidence="1">
    <location>
        <begin position="42"/>
        <end position="175"/>
    </location>
</feature>
<reference evidence="2 3" key="1">
    <citation type="submission" date="2017-05" db="EMBL/GenBank/DDBJ databases">
        <title>Genome sequence of Acetobacter pasteurianus subsp. pasteurianus strain SRCM101342.</title>
        <authorList>
            <person name="Cho S.H."/>
        </authorList>
    </citation>
    <scope>NUCLEOTIDE SEQUENCE [LARGE SCALE GENOMIC DNA]</scope>
    <source>
        <strain evidence="2 3">SRCM101342</strain>
    </source>
</reference>
<sequence>MVSCDRDAAGQVLPDLLDSRDIERDAQTALMRFLSWMFAQEMAEEATPRLSIILGQENRNSLPPFPFIVVTPLMSERLATNERRYHADGTETILQETRISFQVDFYGEGALRRMTRFSTLFRDEIGCQWFVQDGCDIHPLYAEDRRQLPFVSDSQQWVDRWTISASLQLDQKIKINTGSATTVGDVGIVCVDRSA</sequence>
<evidence type="ECO:0000313" key="3">
    <source>
        <dbReference type="Proteomes" id="UP000196205"/>
    </source>
</evidence>
<dbReference type="Proteomes" id="UP000196205">
    <property type="component" value="Chromosome"/>
</dbReference>
<name>A0A1Y0YAZ0_ACEPA</name>
<gene>
    <name evidence="2" type="ORF">S1001342_01822</name>
</gene>